<evidence type="ECO:0000313" key="2">
    <source>
        <dbReference type="EMBL" id="GMI30251.1"/>
    </source>
</evidence>
<evidence type="ECO:0000313" key="3">
    <source>
        <dbReference type="Proteomes" id="UP001165060"/>
    </source>
</evidence>
<feature type="region of interest" description="Disordered" evidence="1">
    <location>
        <begin position="47"/>
        <end position="67"/>
    </location>
</feature>
<organism evidence="2 3">
    <name type="scientific">Tetraparma gracilis</name>
    <dbReference type="NCBI Taxonomy" id="2962635"/>
    <lineage>
        <taxon>Eukaryota</taxon>
        <taxon>Sar</taxon>
        <taxon>Stramenopiles</taxon>
        <taxon>Ochrophyta</taxon>
        <taxon>Bolidophyceae</taxon>
        <taxon>Parmales</taxon>
        <taxon>Triparmaceae</taxon>
        <taxon>Tetraparma</taxon>
    </lineage>
</organism>
<protein>
    <submittedName>
        <fullName evidence="2">Uncharacterized protein</fullName>
    </submittedName>
</protein>
<reference evidence="2 3" key="1">
    <citation type="journal article" date="2023" name="Commun. Biol.">
        <title>Genome analysis of Parmales, the sister group of diatoms, reveals the evolutionary specialization of diatoms from phago-mixotrophs to photoautotrophs.</title>
        <authorList>
            <person name="Ban H."/>
            <person name="Sato S."/>
            <person name="Yoshikawa S."/>
            <person name="Yamada K."/>
            <person name="Nakamura Y."/>
            <person name="Ichinomiya M."/>
            <person name="Sato N."/>
            <person name="Blanc-Mathieu R."/>
            <person name="Endo H."/>
            <person name="Kuwata A."/>
            <person name="Ogata H."/>
        </authorList>
    </citation>
    <scope>NUCLEOTIDE SEQUENCE [LARGE SCALE GENOMIC DNA]</scope>
</reference>
<sequence length="93" mass="9726">MYQLTESGMDAVSNVDGHAGLAKIAFLADGAAGVAALEAWEPGAEGWNEGGAWMGTTPIGGISTPSKCDRRVEEGEFWIEEGTGLRKSPAQEE</sequence>
<gene>
    <name evidence="2" type="ORF">TeGR_g13606</name>
</gene>
<keyword evidence="3" id="KW-1185">Reference proteome</keyword>
<dbReference type="EMBL" id="BRYB01003090">
    <property type="protein sequence ID" value="GMI30251.1"/>
    <property type="molecule type" value="Genomic_DNA"/>
</dbReference>
<name>A0ABQ6MQV2_9STRA</name>
<evidence type="ECO:0000256" key="1">
    <source>
        <dbReference type="SAM" id="MobiDB-lite"/>
    </source>
</evidence>
<proteinExistence type="predicted"/>
<accession>A0ABQ6MQV2</accession>
<dbReference type="Proteomes" id="UP001165060">
    <property type="component" value="Unassembled WGS sequence"/>
</dbReference>
<comment type="caution">
    <text evidence="2">The sequence shown here is derived from an EMBL/GenBank/DDBJ whole genome shotgun (WGS) entry which is preliminary data.</text>
</comment>